<evidence type="ECO:0000259" key="1">
    <source>
        <dbReference type="PROSITE" id="PS51781"/>
    </source>
</evidence>
<dbReference type="Pfam" id="PF07833">
    <property type="entry name" value="Cu_amine_oxidN1"/>
    <property type="match status" value="1"/>
</dbReference>
<dbReference type="Pfam" id="PF00704">
    <property type="entry name" value="Glyco_hydro_18"/>
    <property type="match status" value="1"/>
</dbReference>
<protein>
    <submittedName>
        <fullName evidence="3">Glycosyl hydrolase family 18 protein</fullName>
    </submittedName>
</protein>
<dbReference type="PROSITE" id="PS51781">
    <property type="entry name" value="SH3B"/>
    <property type="match status" value="1"/>
</dbReference>
<name>A0ABY5VD05_9FIRM</name>
<sequence>MKKKAAPILVVILLIILVAAAGVLSFVIKRFTPSNEKMDGSEYFGLEQDTDVALVVNREVLEDAGKFIDGNIYIQDATVSKYINQRFYWDANNKVMLYTLPEEVITLTPDITEYLVAGETQKEEVPMIRSEGDVFYVSLEFLKKYSDMSCEAYEDPARVVISTEAGSVQMVDASSDYEIRQKGGIKSPILTEGKKGDALYYLESMENWTKVSTSDGYTGYIRNEDISGVREEESAVKTQGLEYTSIRKDYKINLGWHMMMNREGNQELASKIEGCTGLNTISPTWYTFADDKGKLQSLASPAYVKQAHEAGIEVWGLIENINTEVSTLDVLSVTENRTKIIQQLMKSAKWTGMDGINVDFESITEDSAPHYVQFIRELSVACRKAQLVLSVDNPVPQPYNEFYNLKEQGIMADYVIIMGYDEHYSGSEEAGSVASLPFVKDGIEQTLKEVPKEKVINAIPFYTRLWTQPYGSSNITSETMGMDTAAAYVREHQMETYWDGEAGQNVAELQGDDALYQIWLEDDQSVEEKMKLIQSYDLAGVASWQLGYQNNSVWAVISKYLQ</sequence>
<proteinExistence type="predicted"/>
<feature type="domain" description="GH18" evidence="2">
    <location>
        <begin position="250"/>
        <end position="562"/>
    </location>
</feature>
<dbReference type="PANTHER" id="PTHR46066">
    <property type="entry name" value="CHITINASE DOMAIN-CONTAINING PROTEIN 1 FAMILY MEMBER"/>
    <property type="match status" value="1"/>
</dbReference>
<gene>
    <name evidence="3" type="ORF">NQ502_11865</name>
</gene>
<dbReference type="Gene3D" id="2.30.30.40">
    <property type="entry name" value="SH3 Domains"/>
    <property type="match status" value="1"/>
</dbReference>
<keyword evidence="3" id="KW-0378">Hydrolase</keyword>
<dbReference type="SUPFAM" id="SSF51445">
    <property type="entry name" value="(Trans)glycosidases"/>
    <property type="match status" value="1"/>
</dbReference>
<dbReference type="SMART" id="SM00636">
    <property type="entry name" value="Glyco_18"/>
    <property type="match status" value="1"/>
</dbReference>
<dbReference type="Proteomes" id="UP001060164">
    <property type="component" value="Chromosome"/>
</dbReference>
<dbReference type="EMBL" id="CP102290">
    <property type="protein sequence ID" value="UWP58087.1"/>
    <property type="molecule type" value="Genomic_DNA"/>
</dbReference>
<dbReference type="InterPro" id="IPR012854">
    <property type="entry name" value="Cu_amine_oxidase-like_N"/>
</dbReference>
<dbReference type="InterPro" id="IPR001223">
    <property type="entry name" value="Glyco_hydro18_cat"/>
</dbReference>
<dbReference type="PROSITE" id="PS51910">
    <property type="entry name" value="GH18_2"/>
    <property type="match status" value="1"/>
</dbReference>
<reference evidence="3" key="1">
    <citation type="journal article" date="2022" name="Cell">
        <title>Design, construction, and in vivo augmentation of a complex gut microbiome.</title>
        <authorList>
            <person name="Cheng A.G."/>
            <person name="Ho P.Y."/>
            <person name="Aranda-Diaz A."/>
            <person name="Jain S."/>
            <person name="Yu F.B."/>
            <person name="Meng X."/>
            <person name="Wang M."/>
            <person name="Iakiviak M."/>
            <person name="Nagashima K."/>
            <person name="Zhao A."/>
            <person name="Murugkar P."/>
            <person name="Patil A."/>
            <person name="Atabakhsh K."/>
            <person name="Weakley A."/>
            <person name="Yan J."/>
            <person name="Brumbaugh A.R."/>
            <person name="Higginbottom S."/>
            <person name="Dimas A."/>
            <person name="Shiver A.L."/>
            <person name="Deutschbauer A."/>
            <person name="Neff N."/>
            <person name="Sonnenburg J.L."/>
            <person name="Huang K.C."/>
            <person name="Fischbach M.A."/>
        </authorList>
    </citation>
    <scope>NUCLEOTIDE SEQUENCE</scope>
    <source>
        <strain evidence="3">DSM 19829</strain>
    </source>
</reference>
<evidence type="ECO:0000313" key="4">
    <source>
        <dbReference type="Proteomes" id="UP001060164"/>
    </source>
</evidence>
<organism evidence="3 4">
    <name type="scientific">Ruminococcus gauvreauii</name>
    <dbReference type="NCBI Taxonomy" id="438033"/>
    <lineage>
        <taxon>Bacteria</taxon>
        <taxon>Bacillati</taxon>
        <taxon>Bacillota</taxon>
        <taxon>Clostridia</taxon>
        <taxon>Eubacteriales</taxon>
        <taxon>Oscillospiraceae</taxon>
        <taxon>Ruminococcus</taxon>
    </lineage>
</organism>
<evidence type="ECO:0000259" key="2">
    <source>
        <dbReference type="PROSITE" id="PS51910"/>
    </source>
</evidence>
<dbReference type="Pfam" id="PF08239">
    <property type="entry name" value="SH3_3"/>
    <property type="match status" value="1"/>
</dbReference>
<keyword evidence="4" id="KW-1185">Reference proteome</keyword>
<dbReference type="GO" id="GO:0016787">
    <property type="term" value="F:hydrolase activity"/>
    <property type="evidence" value="ECO:0007669"/>
    <property type="project" value="UniProtKB-KW"/>
</dbReference>
<evidence type="ECO:0000313" key="3">
    <source>
        <dbReference type="EMBL" id="UWP58087.1"/>
    </source>
</evidence>
<dbReference type="InterPro" id="IPR017853">
    <property type="entry name" value="GH"/>
</dbReference>
<accession>A0ABY5VD05</accession>
<dbReference type="InterPro" id="IPR011583">
    <property type="entry name" value="Chitinase_II/V-like_cat"/>
</dbReference>
<feature type="domain" description="SH3b" evidence="1">
    <location>
        <begin position="166"/>
        <end position="230"/>
    </location>
</feature>
<dbReference type="PANTHER" id="PTHR46066:SF2">
    <property type="entry name" value="CHITINASE DOMAIN-CONTAINING PROTEIN 1"/>
    <property type="match status" value="1"/>
</dbReference>
<dbReference type="Gene3D" id="3.20.20.80">
    <property type="entry name" value="Glycosidases"/>
    <property type="match status" value="1"/>
</dbReference>
<dbReference type="RefSeq" id="WP_028528517.1">
    <property type="nucleotide sequence ID" value="NZ_CABLBR010000012.1"/>
</dbReference>
<dbReference type="InterPro" id="IPR029070">
    <property type="entry name" value="Chitinase_insertion_sf"/>
</dbReference>
<dbReference type="Gene3D" id="3.10.50.10">
    <property type="match status" value="1"/>
</dbReference>
<dbReference type="InterPro" id="IPR003646">
    <property type="entry name" value="SH3-like_bac-type"/>
</dbReference>